<evidence type="ECO:0000313" key="12">
    <source>
        <dbReference type="Proteomes" id="UP001157109"/>
    </source>
</evidence>
<name>A0ABQ6HSX1_9MICO</name>
<keyword evidence="2" id="KW-0963">Cytoplasm</keyword>
<keyword evidence="9" id="KW-0238">DNA-binding</keyword>
<evidence type="ECO:0000256" key="5">
    <source>
        <dbReference type="ARBA" id="ARBA00022763"/>
    </source>
</evidence>
<dbReference type="PANTHER" id="PTHR43152:SF2">
    <property type="entry name" value="DRUG RESISTANCE ABC TRANSPORTER"/>
    <property type="match status" value="1"/>
</dbReference>
<keyword evidence="4" id="KW-0547">Nucleotide-binding</keyword>
<evidence type="ECO:0000256" key="4">
    <source>
        <dbReference type="ARBA" id="ARBA00022741"/>
    </source>
</evidence>
<dbReference type="Proteomes" id="UP001157109">
    <property type="component" value="Unassembled WGS sequence"/>
</dbReference>
<gene>
    <name evidence="11" type="ORF">GCM10025862_32830</name>
</gene>
<accession>A0ABQ6HSX1</accession>
<dbReference type="EMBL" id="BSUJ01000001">
    <property type="protein sequence ID" value="GMA21262.1"/>
    <property type="molecule type" value="Genomic_DNA"/>
</dbReference>
<comment type="subcellular location">
    <subcellularLocation>
        <location evidence="1">Cytoplasm</location>
    </subcellularLocation>
</comment>
<reference evidence="12" key="1">
    <citation type="journal article" date="2019" name="Int. J. Syst. Evol. Microbiol.">
        <title>The Global Catalogue of Microorganisms (GCM) 10K type strain sequencing project: providing services to taxonomists for standard genome sequencing and annotation.</title>
        <authorList>
            <consortium name="The Broad Institute Genomics Platform"/>
            <consortium name="The Broad Institute Genome Sequencing Center for Infectious Disease"/>
            <person name="Wu L."/>
            <person name="Ma J."/>
        </authorList>
    </citation>
    <scope>NUCLEOTIDE SEQUENCE [LARGE SCALE GENOMIC DNA]</scope>
    <source>
        <strain evidence="12">NBRC 105830</strain>
    </source>
</reference>
<evidence type="ECO:0008006" key="13">
    <source>
        <dbReference type="Google" id="ProtNLM"/>
    </source>
</evidence>
<evidence type="ECO:0000256" key="10">
    <source>
        <dbReference type="ARBA" id="ARBA00023204"/>
    </source>
</evidence>
<evidence type="ECO:0000256" key="8">
    <source>
        <dbReference type="ARBA" id="ARBA00022881"/>
    </source>
</evidence>
<evidence type="ECO:0000256" key="1">
    <source>
        <dbReference type="ARBA" id="ARBA00004496"/>
    </source>
</evidence>
<keyword evidence="10" id="KW-0234">DNA repair</keyword>
<dbReference type="PANTHER" id="PTHR43152">
    <property type="entry name" value="UVRABC SYSTEM PROTEIN A"/>
    <property type="match status" value="1"/>
</dbReference>
<keyword evidence="5" id="KW-0227">DNA damage</keyword>
<evidence type="ECO:0000256" key="9">
    <source>
        <dbReference type="ARBA" id="ARBA00023125"/>
    </source>
</evidence>
<dbReference type="Gene3D" id="1.20.1580.10">
    <property type="entry name" value="ABC transporter ATPase like domain"/>
    <property type="match status" value="1"/>
</dbReference>
<keyword evidence="7" id="KW-0067">ATP-binding</keyword>
<keyword evidence="12" id="KW-1185">Reference proteome</keyword>
<protein>
    <recommendedName>
        <fullName evidence="13">Molecular chaperone DnaJ</fullName>
    </recommendedName>
</protein>
<evidence type="ECO:0000256" key="2">
    <source>
        <dbReference type="ARBA" id="ARBA00022490"/>
    </source>
</evidence>
<evidence type="ECO:0000256" key="6">
    <source>
        <dbReference type="ARBA" id="ARBA00022769"/>
    </source>
</evidence>
<keyword evidence="8" id="KW-0267">Excision nuclease</keyword>
<proteinExistence type="predicted"/>
<comment type="caution">
    <text evidence="11">The sequence shown here is derived from an EMBL/GenBank/DDBJ whole genome shotgun (WGS) entry which is preliminary data.</text>
</comment>
<keyword evidence="6" id="KW-0228">DNA excision</keyword>
<evidence type="ECO:0000313" key="11">
    <source>
        <dbReference type="EMBL" id="GMA21262.1"/>
    </source>
</evidence>
<organism evidence="11 12">
    <name type="scientific">Arsenicicoccus piscis</name>
    <dbReference type="NCBI Taxonomy" id="673954"/>
    <lineage>
        <taxon>Bacteria</taxon>
        <taxon>Bacillati</taxon>
        <taxon>Actinomycetota</taxon>
        <taxon>Actinomycetes</taxon>
        <taxon>Micrococcales</taxon>
        <taxon>Intrasporangiaceae</taxon>
        <taxon>Arsenicicoccus</taxon>
    </lineage>
</organism>
<keyword evidence="3" id="KW-0677">Repeat</keyword>
<evidence type="ECO:0000256" key="7">
    <source>
        <dbReference type="ARBA" id="ARBA00022840"/>
    </source>
</evidence>
<sequence length="67" mass="7072">MLDEIRRIYAKATGQPAGLFSPNADGGCRACDGTGLTFIDLGFADSVTTPCETCAGRRFPPGPYDTQ</sequence>
<evidence type="ECO:0000256" key="3">
    <source>
        <dbReference type="ARBA" id="ARBA00022737"/>
    </source>
</evidence>